<dbReference type="PROSITE" id="PS00738">
    <property type="entry name" value="ADOHCYASE_1"/>
    <property type="match status" value="1"/>
</dbReference>
<proteinExistence type="inferred from homology"/>
<evidence type="ECO:0000256" key="1">
    <source>
        <dbReference type="ARBA" id="ARBA00007122"/>
    </source>
</evidence>
<keyword evidence="4 5" id="KW-0520">NAD</keyword>
<name>A0A9D1MZU8_9CLOT</name>
<dbReference type="Gene3D" id="3.40.50.720">
    <property type="entry name" value="NAD(P)-binding Rossmann-like Domain"/>
    <property type="match status" value="1"/>
</dbReference>
<dbReference type="InterPro" id="IPR015878">
    <property type="entry name" value="Ado_hCys_hydrolase_NAD-bd"/>
</dbReference>
<evidence type="ECO:0000259" key="10">
    <source>
        <dbReference type="SMART" id="SM00997"/>
    </source>
</evidence>
<dbReference type="SMART" id="SM00996">
    <property type="entry name" value="AdoHcyase"/>
    <property type="match status" value="1"/>
</dbReference>
<evidence type="ECO:0000256" key="8">
    <source>
        <dbReference type="RuleBase" id="RU000548"/>
    </source>
</evidence>
<evidence type="ECO:0000256" key="3">
    <source>
        <dbReference type="ARBA" id="ARBA00022801"/>
    </source>
</evidence>
<reference evidence="11" key="1">
    <citation type="submission" date="2020-10" db="EMBL/GenBank/DDBJ databases">
        <authorList>
            <person name="Gilroy R."/>
        </authorList>
    </citation>
    <scope>NUCLEOTIDE SEQUENCE</scope>
    <source>
        <strain evidence="11">CHK154-7741</strain>
    </source>
</reference>
<dbReference type="NCBIfam" id="NF004005">
    <property type="entry name" value="PRK05476.2-3"/>
    <property type="match status" value="1"/>
</dbReference>
<dbReference type="InterPro" id="IPR000043">
    <property type="entry name" value="Adenosylhomocysteinase-like"/>
</dbReference>
<protein>
    <recommendedName>
        <fullName evidence="5">Adenosylhomocysteinase</fullName>
        <ecNumber evidence="5">3.13.2.1</ecNumber>
    </recommendedName>
    <alternativeName>
        <fullName evidence="5">S-adenosyl-L-homocysteine hydrolase</fullName>
        <shortName evidence="5">AdoHcyase</shortName>
    </alternativeName>
</protein>
<sequence length="425" mass="46300">MTLAQEINYDVKDMALAEQGKNNIEWAMKDMPVLERIKARFKKEQPFKGLRLTACVHVTKETAALCIAMKEGGADAVLAASNPLSTQDDVAAALVKYWGIPVYGYAGESSETYAKHVQQVLDHKPNIVIDDGCDLVATIHSKRQDLIPDIIGTTEETTTGIIRLQAMEADGSLKFPTVGVNNSLTKHLYDNRYGTGQSAIDGIIRATNILLAGKTFVVCGYGWCGKGAAMRAKGLGANVIVTEVDPLKALEAAMEGYSVMPIAEAAKQGDIFLSITGDKNVVDVHHMLTMKDGAFVCNAGHFDVEVNVNGLKKETVEINQIRPSLEEYKLKNGKSIYVLAEGRLVNLVAAEGHPASVMDMSFANQALGIEYIVKNKGKLENKMYTLPHEVDVEIAKIKLDSMGIQIDTLTPEQEEYLHSWNSGTV</sequence>
<feature type="binding site" evidence="5 6">
    <location>
        <position position="59"/>
    </location>
    <ligand>
        <name>substrate</name>
    </ligand>
</feature>
<dbReference type="CDD" id="cd00401">
    <property type="entry name" value="SAHH"/>
    <property type="match status" value="1"/>
</dbReference>
<feature type="binding site" evidence="5">
    <location>
        <begin position="220"/>
        <end position="225"/>
    </location>
    <ligand>
        <name>NAD(+)</name>
        <dbReference type="ChEBI" id="CHEBI:57540"/>
    </ligand>
</feature>
<dbReference type="Pfam" id="PF05221">
    <property type="entry name" value="AdoHcyase"/>
    <property type="match status" value="2"/>
</dbReference>
<feature type="binding site" evidence="5 7">
    <location>
        <position position="243"/>
    </location>
    <ligand>
        <name>NAD(+)</name>
        <dbReference type="ChEBI" id="CHEBI:57540"/>
    </ligand>
</feature>
<dbReference type="PIRSF" id="PIRSF001109">
    <property type="entry name" value="Ad_hcy_hydrolase"/>
    <property type="match status" value="1"/>
</dbReference>
<feature type="binding site" evidence="5">
    <location>
        <position position="191"/>
    </location>
    <ligand>
        <name>NAD(+)</name>
        <dbReference type="ChEBI" id="CHEBI:57540"/>
    </ligand>
</feature>
<comment type="caution">
    <text evidence="11">The sequence shown here is derived from an EMBL/GenBank/DDBJ whole genome shotgun (WGS) entry which is preliminary data.</text>
</comment>
<dbReference type="PROSITE" id="PS00739">
    <property type="entry name" value="ADOHCYASE_2"/>
    <property type="match status" value="1"/>
</dbReference>
<dbReference type="PANTHER" id="PTHR23420:SF0">
    <property type="entry name" value="ADENOSYLHOMOCYSTEINASE"/>
    <property type="match status" value="1"/>
</dbReference>
<dbReference type="InterPro" id="IPR042172">
    <property type="entry name" value="Adenosylhomocyst_ase-like_sf"/>
</dbReference>
<dbReference type="NCBIfam" id="TIGR00936">
    <property type="entry name" value="ahcY"/>
    <property type="match status" value="1"/>
</dbReference>
<evidence type="ECO:0000256" key="2">
    <source>
        <dbReference type="ARBA" id="ARBA00022563"/>
    </source>
</evidence>
<evidence type="ECO:0000256" key="7">
    <source>
        <dbReference type="PIRSR" id="PIRSR001109-2"/>
    </source>
</evidence>
<comment type="cofactor">
    <cofactor evidence="5 7 8">
        <name>NAD(+)</name>
        <dbReference type="ChEBI" id="CHEBI:57540"/>
    </cofactor>
    <text evidence="5 7 8">Binds 1 NAD(+) per subunit.</text>
</comment>
<keyword evidence="3 5" id="KW-0378">Hydrolase</keyword>
<feature type="binding site" evidence="5 7">
    <location>
        <begin position="299"/>
        <end position="301"/>
    </location>
    <ligand>
        <name>NAD(+)</name>
        <dbReference type="ChEBI" id="CHEBI:57540"/>
    </ligand>
</feature>
<feature type="binding site" evidence="5 6">
    <location>
        <position position="186"/>
    </location>
    <ligand>
        <name>substrate</name>
    </ligand>
</feature>
<dbReference type="EC" id="3.13.2.1" evidence="5"/>
<feature type="domain" description="S-adenosyl-L-homocysteine hydrolase NAD binding" evidence="10">
    <location>
        <begin position="191"/>
        <end position="352"/>
    </location>
</feature>
<dbReference type="InterPro" id="IPR036291">
    <property type="entry name" value="NAD(P)-bd_dom_sf"/>
</dbReference>
<gene>
    <name evidence="5" type="primary">ahcY</name>
    <name evidence="11" type="ORF">IAD26_02940</name>
</gene>
<dbReference type="PANTHER" id="PTHR23420">
    <property type="entry name" value="ADENOSYLHOMOCYSTEINASE"/>
    <property type="match status" value="1"/>
</dbReference>
<evidence type="ECO:0000256" key="9">
    <source>
        <dbReference type="RuleBase" id="RU004166"/>
    </source>
</evidence>
<dbReference type="Proteomes" id="UP000886748">
    <property type="component" value="Unassembled WGS sequence"/>
</dbReference>
<evidence type="ECO:0000256" key="4">
    <source>
        <dbReference type="ARBA" id="ARBA00023027"/>
    </source>
</evidence>
<dbReference type="HAMAP" id="MF_00563">
    <property type="entry name" value="AdoHcyase"/>
    <property type="match status" value="1"/>
</dbReference>
<evidence type="ECO:0000256" key="6">
    <source>
        <dbReference type="PIRSR" id="PIRSR001109-1"/>
    </source>
</evidence>
<dbReference type="GO" id="GO:0033353">
    <property type="term" value="P:S-adenosylmethionine cycle"/>
    <property type="evidence" value="ECO:0007669"/>
    <property type="project" value="TreeGrafter"/>
</dbReference>
<feature type="binding site" evidence="7">
    <location>
        <begin position="222"/>
        <end position="227"/>
    </location>
    <ligand>
        <name>NAD(+)</name>
        <dbReference type="ChEBI" id="CHEBI:57540"/>
    </ligand>
</feature>
<feature type="binding site" evidence="5 6">
    <location>
        <position position="131"/>
    </location>
    <ligand>
        <name>substrate</name>
    </ligand>
</feature>
<dbReference type="Gene3D" id="3.40.50.1480">
    <property type="entry name" value="Adenosylhomocysteinase-like"/>
    <property type="match status" value="1"/>
</dbReference>
<evidence type="ECO:0000256" key="5">
    <source>
        <dbReference type="HAMAP-Rule" id="MF_00563"/>
    </source>
</evidence>
<feature type="binding site" evidence="5 6">
    <location>
        <position position="156"/>
    </location>
    <ligand>
        <name>substrate</name>
    </ligand>
</feature>
<comment type="similarity">
    <text evidence="1 5 9">Belongs to the adenosylhomocysteinase family.</text>
</comment>
<evidence type="ECO:0000313" key="12">
    <source>
        <dbReference type="Proteomes" id="UP000886748"/>
    </source>
</evidence>
<comment type="caution">
    <text evidence="5">Lacks conserved residue(s) required for the propagation of feature annotation.</text>
</comment>
<dbReference type="InterPro" id="IPR020082">
    <property type="entry name" value="S-Ado-L-homoCys_hydrolase_CS"/>
</dbReference>
<keyword evidence="5" id="KW-0963">Cytoplasm</keyword>
<comment type="subcellular location">
    <subcellularLocation>
        <location evidence="5">Cytoplasm</location>
    </subcellularLocation>
</comment>
<keyword evidence="2 5" id="KW-0554">One-carbon metabolism</keyword>
<comment type="pathway">
    <text evidence="5 8">Amino-acid biosynthesis; L-homocysteine biosynthesis; L-homocysteine from S-adenosyl-L-homocysteine: step 1/1.</text>
</comment>
<dbReference type="GO" id="GO:0005829">
    <property type="term" value="C:cytosol"/>
    <property type="evidence" value="ECO:0007669"/>
    <property type="project" value="TreeGrafter"/>
</dbReference>
<feature type="binding site" evidence="7">
    <location>
        <position position="353"/>
    </location>
    <ligand>
        <name>NAD(+)</name>
        <dbReference type="ChEBI" id="CHEBI:57540"/>
    </ligand>
</feature>
<dbReference type="SUPFAM" id="SSF52283">
    <property type="entry name" value="Formate/glycerate dehydrogenase catalytic domain-like"/>
    <property type="match status" value="1"/>
</dbReference>
<feature type="binding site" evidence="5 7">
    <location>
        <position position="346"/>
    </location>
    <ligand>
        <name>NAD(+)</name>
        <dbReference type="ChEBI" id="CHEBI:57540"/>
    </ligand>
</feature>
<dbReference type="GO" id="GO:0006730">
    <property type="term" value="P:one-carbon metabolic process"/>
    <property type="evidence" value="ECO:0007669"/>
    <property type="project" value="UniProtKB-UniRule"/>
</dbReference>
<dbReference type="AlphaFoldDB" id="A0A9D1MZU8"/>
<dbReference type="Pfam" id="PF00670">
    <property type="entry name" value="AdoHcyase_NAD"/>
    <property type="match status" value="1"/>
</dbReference>
<dbReference type="GO" id="GO:0071269">
    <property type="term" value="P:L-homocysteine biosynthetic process"/>
    <property type="evidence" value="ECO:0007669"/>
    <property type="project" value="UniProtKB-UniRule"/>
</dbReference>
<comment type="function">
    <text evidence="5">May play a key role in the regulation of the intracellular concentration of adenosylhomocysteine.</text>
</comment>
<dbReference type="FunFam" id="3.40.50.720:FF:000004">
    <property type="entry name" value="Adenosylhomocysteinase"/>
    <property type="match status" value="1"/>
</dbReference>
<feature type="binding site" evidence="5 6">
    <location>
        <position position="190"/>
    </location>
    <ligand>
        <name>substrate</name>
    </ligand>
</feature>
<dbReference type="SUPFAM" id="SSF51735">
    <property type="entry name" value="NAD(P)-binding Rossmann-fold domains"/>
    <property type="match status" value="1"/>
</dbReference>
<organism evidence="11 12">
    <name type="scientific">Candidatus Limenecus avicola</name>
    <dbReference type="NCBI Taxonomy" id="2840847"/>
    <lineage>
        <taxon>Bacteria</taxon>
        <taxon>Bacillati</taxon>
        <taxon>Bacillota</taxon>
        <taxon>Clostridia</taxon>
        <taxon>Eubacteriales</taxon>
        <taxon>Clostridiaceae</taxon>
        <taxon>Clostridiaceae incertae sedis</taxon>
        <taxon>Candidatus Limenecus</taxon>
    </lineage>
</organism>
<feature type="binding site" evidence="5 7">
    <location>
        <begin position="157"/>
        <end position="159"/>
    </location>
    <ligand>
        <name>NAD(+)</name>
        <dbReference type="ChEBI" id="CHEBI:57540"/>
    </ligand>
</feature>
<dbReference type="SMART" id="SM00997">
    <property type="entry name" value="AdoHcyase_NAD"/>
    <property type="match status" value="1"/>
</dbReference>
<comment type="catalytic activity">
    <reaction evidence="5 8">
        <text>S-adenosyl-L-homocysteine + H2O = L-homocysteine + adenosine</text>
        <dbReference type="Rhea" id="RHEA:21708"/>
        <dbReference type="ChEBI" id="CHEBI:15377"/>
        <dbReference type="ChEBI" id="CHEBI:16335"/>
        <dbReference type="ChEBI" id="CHEBI:57856"/>
        <dbReference type="ChEBI" id="CHEBI:58199"/>
        <dbReference type="EC" id="3.13.2.1"/>
    </reaction>
</comment>
<dbReference type="EMBL" id="DVOD01000020">
    <property type="protein sequence ID" value="HIU92073.1"/>
    <property type="molecule type" value="Genomic_DNA"/>
</dbReference>
<evidence type="ECO:0000313" key="11">
    <source>
        <dbReference type="EMBL" id="HIU92073.1"/>
    </source>
</evidence>
<accession>A0A9D1MZU8</accession>
<reference evidence="11" key="2">
    <citation type="journal article" date="2021" name="PeerJ">
        <title>Extensive microbial diversity within the chicken gut microbiome revealed by metagenomics and culture.</title>
        <authorList>
            <person name="Gilroy R."/>
            <person name="Ravi A."/>
            <person name="Getino M."/>
            <person name="Pursley I."/>
            <person name="Horton D.L."/>
            <person name="Alikhan N.F."/>
            <person name="Baker D."/>
            <person name="Gharbi K."/>
            <person name="Hall N."/>
            <person name="Watson M."/>
            <person name="Adriaenssens E.M."/>
            <person name="Foster-Nyarko E."/>
            <person name="Jarju S."/>
            <person name="Secka A."/>
            <person name="Antonio M."/>
            <person name="Oren A."/>
            <person name="Chaudhuri R.R."/>
            <person name="La Ragione R."/>
            <person name="Hildebrand F."/>
            <person name="Pallen M.J."/>
        </authorList>
    </citation>
    <scope>NUCLEOTIDE SEQUENCE</scope>
    <source>
        <strain evidence="11">CHK154-7741</strain>
    </source>
</reference>
<dbReference type="GO" id="GO:0004013">
    <property type="term" value="F:adenosylhomocysteinase activity"/>
    <property type="evidence" value="ECO:0007669"/>
    <property type="project" value="UniProtKB-UniRule"/>
</dbReference>